<dbReference type="AlphaFoldDB" id="A0AAD5VDX2"/>
<dbReference type="PROSITE" id="PS50837">
    <property type="entry name" value="NACHT"/>
    <property type="match status" value="1"/>
</dbReference>
<dbReference type="InterPro" id="IPR007111">
    <property type="entry name" value="NACHT_NTPase"/>
</dbReference>
<organism evidence="4 5">
    <name type="scientific">Leucocoprinus birnbaumii</name>
    <dbReference type="NCBI Taxonomy" id="56174"/>
    <lineage>
        <taxon>Eukaryota</taxon>
        <taxon>Fungi</taxon>
        <taxon>Dikarya</taxon>
        <taxon>Basidiomycota</taxon>
        <taxon>Agaricomycotina</taxon>
        <taxon>Agaricomycetes</taxon>
        <taxon>Agaricomycetidae</taxon>
        <taxon>Agaricales</taxon>
        <taxon>Agaricineae</taxon>
        <taxon>Agaricaceae</taxon>
        <taxon>Leucocoprinus</taxon>
    </lineage>
</organism>
<evidence type="ECO:0000313" key="5">
    <source>
        <dbReference type="Proteomes" id="UP001213000"/>
    </source>
</evidence>
<evidence type="ECO:0000256" key="1">
    <source>
        <dbReference type="ARBA" id="ARBA00022737"/>
    </source>
</evidence>
<name>A0AAD5VDX2_9AGAR</name>
<dbReference type="SUPFAM" id="SSF52540">
    <property type="entry name" value="P-loop containing nucleoside triphosphate hydrolases"/>
    <property type="match status" value="1"/>
</dbReference>
<dbReference type="Pfam" id="PF24883">
    <property type="entry name" value="NPHP3_N"/>
    <property type="match status" value="1"/>
</dbReference>
<evidence type="ECO:0000256" key="2">
    <source>
        <dbReference type="SAM" id="MobiDB-lite"/>
    </source>
</evidence>
<evidence type="ECO:0000313" key="4">
    <source>
        <dbReference type="EMBL" id="KAJ3552392.1"/>
    </source>
</evidence>
<dbReference type="PANTHER" id="PTHR10039">
    <property type="entry name" value="AMELOGENIN"/>
    <property type="match status" value="1"/>
</dbReference>
<reference evidence="4" key="1">
    <citation type="submission" date="2022-07" db="EMBL/GenBank/DDBJ databases">
        <title>Genome Sequence of Leucocoprinus birnbaumii.</title>
        <authorList>
            <person name="Buettner E."/>
        </authorList>
    </citation>
    <scope>NUCLEOTIDE SEQUENCE</scope>
    <source>
        <strain evidence="4">VT141</strain>
    </source>
</reference>
<comment type="caution">
    <text evidence="4">The sequence shown here is derived from an EMBL/GenBank/DDBJ whole genome shotgun (WGS) entry which is preliminary data.</text>
</comment>
<dbReference type="EMBL" id="JANIEX010002059">
    <property type="protein sequence ID" value="KAJ3552392.1"/>
    <property type="molecule type" value="Genomic_DNA"/>
</dbReference>
<protein>
    <recommendedName>
        <fullName evidence="3">NACHT domain-containing protein</fullName>
    </recommendedName>
</protein>
<dbReference type="InterPro" id="IPR056884">
    <property type="entry name" value="NPHP3-like_N"/>
</dbReference>
<accession>A0AAD5VDX2</accession>
<keyword evidence="5" id="KW-1185">Reference proteome</keyword>
<dbReference type="Gene3D" id="3.40.50.300">
    <property type="entry name" value="P-loop containing nucleotide triphosphate hydrolases"/>
    <property type="match status" value="1"/>
</dbReference>
<evidence type="ECO:0000259" key="3">
    <source>
        <dbReference type="PROSITE" id="PS50837"/>
    </source>
</evidence>
<feature type="region of interest" description="Disordered" evidence="2">
    <location>
        <begin position="14"/>
        <end position="60"/>
    </location>
</feature>
<dbReference type="PANTHER" id="PTHR10039:SF14">
    <property type="entry name" value="NACHT DOMAIN-CONTAINING PROTEIN"/>
    <property type="match status" value="1"/>
</dbReference>
<proteinExistence type="predicted"/>
<dbReference type="InterPro" id="IPR027417">
    <property type="entry name" value="P-loop_NTPase"/>
</dbReference>
<keyword evidence="1" id="KW-0677">Repeat</keyword>
<dbReference type="Proteomes" id="UP001213000">
    <property type="component" value="Unassembled WGS sequence"/>
</dbReference>
<gene>
    <name evidence="4" type="ORF">NP233_g12894</name>
</gene>
<feature type="domain" description="NACHT" evidence="3">
    <location>
        <begin position="203"/>
        <end position="350"/>
    </location>
</feature>
<sequence>MSVLDLSRSSSIFMPTSRTSKEELHCPSAYKSGQDRLRPSVGGTNMSQHHSEMPSGRPVTTASLGFPSTPELLVPSTSVFACYDKRDLPPLPYPKEEYFQSRDHEEVGIATDASRKEFFNMAHHFTIEHAYMYDGIPLREWVALEEEKKANERAFEKLTVKGMPAAMLDSIERGYIPRCDEFTRQSSRDHILSWAKKAEGSRRMLWLSGPAGIGKSAIAQTVSEELRSIGLLGAVFFFSRPNKRSDPNVVIPTLAYQLALQLPQYRRVISFLLAKNPLILNQSRRTQFEQLISIPLLYLDSRQHLLIVLDGLDECDNRDDAQREFVEMISHHIRSAGCGLRTLWMVCSRPEPDISHAFVDADCAEISTHEVLVVDNKEAQHDTLRVLLAGFANIRRRYPDELTENWPADHHIRLIAAKASGHLGFVSFIIRFISDRDYDDPYGQLDVCVKFLQAPGNLEKSNPLLALDLLYTQILSDVPAATLPTTQDILAILILYRNKHLNTLVLANFLGLHQASFFRALRRLHSVLLIPPASEAGKRSIQIYHASFSDYLMDPARSGEFAIKQGPLHLKVAMRGLEWIRFGHQNTSEIVALPELTWIPPTASREDLRASLCRFSFTPCWTACPQIPEHLSAPLITALERFDFHLDYVKWWKEETEYFSCFVRWLASLHADKNMVIVNGWYTLGDVIRQGEVVVCRREDDPLAFVSSFVPDVVEGSFTYSVQLLLGKSNPTAFRLVVRPLQMPCFR</sequence>